<dbReference type="Proteomes" id="UP001597114">
    <property type="component" value="Unassembled WGS sequence"/>
</dbReference>
<gene>
    <name evidence="1" type="ORF">ACFSJD_34560</name>
</gene>
<dbReference type="RefSeq" id="WP_344728126.1">
    <property type="nucleotide sequence ID" value="NZ_BAAAUS010000049.1"/>
</dbReference>
<comment type="caution">
    <text evidence="1">The sequence shown here is derived from an EMBL/GenBank/DDBJ whole genome shotgun (WGS) entry which is preliminary data.</text>
</comment>
<sequence length="109" mass="11628">MPEIVTDPAVSGTTFVSEAARSIADHYPLSAGVAAPLVVDGSPWIFAALSVASDMVFDDAQAVPIERFDDGAVILSRPIVRSSRRLGEIGAEKRGRTASWTTRRPSMLD</sequence>
<protein>
    <submittedName>
        <fullName evidence="1">Uncharacterized protein</fullName>
    </submittedName>
</protein>
<organism evidence="1 2">
    <name type="scientific">Pseudonocardia yunnanensis</name>
    <dbReference type="NCBI Taxonomy" id="58107"/>
    <lineage>
        <taxon>Bacteria</taxon>
        <taxon>Bacillati</taxon>
        <taxon>Actinomycetota</taxon>
        <taxon>Actinomycetes</taxon>
        <taxon>Pseudonocardiales</taxon>
        <taxon>Pseudonocardiaceae</taxon>
        <taxon>Pseudonocardia</taxon>
    </lineage>
</organism>
<reference evidence="2" key="1">
    <citation type="journal article" date="2019" name="Int. J. Syst. Evol. Microbiol.">
        <title>The Global Catalogue of Microorganisms (GCM) 10K type strain sequencing project: providing services to taxonomists for standard genome sequencing and annotation.</title>
        <authorList>
            <consortium name="The Broad Institute Genomics Platform"/>
            <consortium name="The Broad Institute Genome Sequencing Center for Infectious Disease"/>
            <person name="Wu L."/>
            <person name="Ma J."/>
        </authorList>
    </citation>
    <scope>NUCLEOTIDE SEQUENCE [LARGE SCALE GENOMIC DNA]</scope>
    <source>
        <strain evidence="2">CCM 7043</strain>
    </source>
</reference>
<proteinExistence type="predicted"/>
<dbReference type="EMBL" id="JBHUCO010000047">
    <property type="protein sequence ID" value="MFD1522659.1"/>
    <property type="molecule type" value="Genomic_DNA"/>
</dbReference>
<name>A0ABW4F8L6_9PSEU</name>
<evidence type="ECO:0000313" key="2">
    <source>
        <dbReference type="Proteomes" id="UP001597114"/>
    </source>
</evidence>
<evidence type="ECO:0000313" key="1">
    <source>
        <dbReference type="EMBL" id="MFD1522659.1"/>
    </source>
</evidence>
<accession>A0ABW4F8L6</accession>
<keyword evidence="2" id="KW-1185">Reference proteome</keyword>